<proteinExistence type="inferred from homology"/>
<comment type="catalytic activity">
    <reaction evidence="9">
        <text>adenosine + H2O + H(+) = inosine + NH4(+)</text>
        <dbReference type="Rhea" id="RHEA:24408"/>
        <dbReference type="ChEBI" id="CHEBI:15377"/>
        <dbReference type="ChEBI" id="CHEBI:15378"/>
        <dbReference type="ChEBI" id="CHEBI:16335"/>
        <dbReference type="ChEBI" id="CHEBI:17596"/>
        <dbReference type="ChEBI" id="CHEBI:28938"/>
        <dbReference type="EC" id="3.5.4.4"/>
    </reaction>
    <physiologicalReaction direction="left-to-right" evidence="9">
        <dbReference type="Rhea" id="RHEA:24409"/>
    </physiologicalReaction>
</comment>
<keyword evidence="4" id="KW-0808">Transferase</keyword>
<dbReference type="InterPro" id="IPR038371">
    <property type="entry name" value="Cu_polyphenol_OxRdtase_sf"/>
</dbReference>
<dbReference type="InterPro" id="IPR011324">
    <property type="entry name" value="Cytotoxic_necrot_fac-like_cat"/>
</dbReference>
<comment type="similarity">
    <text evidence="3">Belongs to the purine nucleoside phosphorylase YfiH/LACC1 family.</text>
</comment>
<dbReference type="CDD" id="cd16833">
    <property type="entry name" value="YfiH"/>
    <property type="match status" value="1"/>
</dbReference>
<dbReference type="PANTHER" id="PTHR30616:SF2">
    <property type="entry name" value="PURINE NUCLEOSIDE PHOSPHORYLASE LACC1"/>
    <property type="match status" value="1"/>
</dbReference>
<evidence type="ECO:0000256" key="2">
    <source>
        <dbReference type="ARBA" id="ARBA00003215"/>
    </source>
</evidence>
<sequence length="237" mass="24476">MFWWKQQVHTGVWAAFTDRSAGNLGLHVGDDAAAVHRRRRSLEGALPVPAGSLRFMNQVHSAEAAVVSTDGPASTQAAVTADALVSPDGAVPLAVMVADCLPVVLVGTLPDGGAATAVAHAGRRGLLDGVLANAVAGLREAGAGALQAWIGPSICGACYEVPEQMQADAIARIPELASRTAWGTPALDLAAGATAELAGLGVEAHRVHGCTREEGRLYSYRLDERTGRFAGLVWKDA</sequence>
<evidence type="ECO:0000256" key="7">
    <source>
        <dbReference type="ARBA" id="ARBA00022833"/>
    </source>
</evidence>
<comment type="function">
    <text evidence="2">Purine nucleoside enzyme that catalyzes the phosphorolysis of adenosine and inosine nucleosides, yielding D-ribose 1-phosphate and the respective free bases, adenine and hypoxanthine. Also catalyzes the phosphorolysis of S-methyl-5'-thioadenosine into adenine and S-methyl-5-thio-alpha-D-ribose 1-phosphate. Also has adenosine deaminase activity.</text>
</comment>
<evidence type="ECO:0000313" key="12">
    <source>
        <dbReference type="EMBL" id="UNK44692.1"/>
    </source>
</evidence>
<evidence type="ECO:0000256" key="1">
    <source>
        <dbReference type="ARBA" id="ARBA00000553"/>
    </source>
</evidence>
<dbReference type="SUPFAM" id="SSF64438">
    <property type="entry name" value="CNF1/YfiH-like putative cysteine hydrolases"/>
    <property type="match status" value="1"/>
</dbReference>
<evidence type="ECO:0000256" key="3">
    <source>
        <dbReference type="ARBA" id="ARBA00007353"/>
    </source>
</evidence>
<keyword evidence="6" id="KW-0378">Hydrolase</keyword>
<keyword evidence="5" id="KW-0479">Metal-binding</keyword>
<dbReference type="PANTHER" id="PTHR30616">
    <property type="entry name" value="UNCHARACTERIZED PROTEIN YFIH"/>
    <property type="match status" value="1"/>
</dbReference>
<dbReference type="RefSeq" id="WP_241913092.1">
    <property type="nucleotide sequence ID" value="NZ_CP093326.1"/>
</dbReference>
<comment type="catalytic activity">
    <reaction evidence="10">
        <text>adenosine + phosphate = alpha-D-ribose 1-phosphate + adenine</text>
        <dbReference type="Rhea" id="RHEA:27642"/>
        <dbReference type="ChEBI" id="CHEBI:16335"/>
        <dbReference type="ChEBI" id="CHEBI:16708"/>
        <dbReference type="ChEBI" id="CHEBI:43474"/>
        <dbReference type="ChEBI" id="CHEBI:57720"/>
        <dbReference type="EC" id="2.4.2.1"/>
    </reaction>
    <physiologicalReaction direction="left-to-right" evidence="10">
        <dbReference type="Rhea" id="RHEA:27643"/>
    </physiologicalReaction>
</comment>
<dbReference type="Proteomes" id="UP000829069">
    <property type="component" value="Chromosome"/>
</dbReference>
<comment type="catalytic activity">
    <reaction evidence="11">
        <text>S-methyl-5'-thioadenosine + phosphate = 5-(methylsulfanyl)-alpha-D-ribose 1-phosphate + adenine</text>
        <dbReference type="Rhea" id="RHEA:11852"/>
        <dbReference type="ChEBI" id="CHEBI:16708"/>
        <dbReference type="ChEBI" id="CHEBI:17509"/>
        <dbReference type="ChEBI" id="CHEBI:43474"/>
        <dbReference type="ChEBI" id="CHEBI:58533"/>
        <dbReference type="EC" id="2.4.2.28"/>
    </reaction>
    <physiologicalReaction direction="left-to-right" evidence="11">
        <dbReference type="Rhea" id="RHEA:11853"/>
    </physiologicalReaction>
</comment>
<evidence type="ECO:0000256" key="10">
    <source>
        <dbReference type="ARBA" id="ARBA00048968"/>
    </source>
</evidence>
<reference evidence="12 13" key="1">
    <citation type="submission" date="2022-03" db="EMBL/GenBank/DDBJ databases">
        <title>Isotopic signatures of nitrous oxide derived from detoxification processes.</title>
        <authorList>
            <person name="Behrendt U."/>
            <person name="Buchen C."/>
            <person name="Well R."/>
            <person name="Ulrich A."/>
            <person name="Rohe L."/>
            <person name="Kolb S."/>
            <person name="Schloter M."/>
            <person name="Horn M.A."/>
            <person name="Augustin J."/>
        </authorList>
    </citation>
    <scope>NUCLEOTIDE SEQUENCE [LARGE SCALE GENOMIC DNA]</scope>
    <source>
        <strain evidence="12 13">S4-C24</strain>
    </source>
</reference>
<keyword evidence="8" id="KW-0186">Copper</keyword>
<evidence type="ECO:0000256" key="4">
    <source>
        <dbReference type="ARBA" id="ARBA00022679"/>
    </source>
</evidence>
<organism evidence="12 13">
    <name type="scientific">Arthrobacter sulfonylureivorans</name>
    <dbReference type="NCBI Taxonomy" id="2486855"/>
    <lineage>
        <taxon>Bacteria</taxon>
        <taxon>Bacillati</taxon>
        <taxon>Actinomycetota</taxon>
        <taxon>Actinomycetes</taxon>
        <taxon>Micrococcales</taxon>
        <taxon>Micrococcaceae</taxon>
        <taxon>Arthrobacter</taxon>
    </lineage>
</organism>
<dbReference type="EMBL" id="CP093326">
    <property type="protein sequence ID" value="UNK44692.1"/>
    <property type="molecule type" value="Genomic_DNA"/>
</dbReference>
<name>A0ABY3W5J1_9MICC</name>
<evidence type="ECO:0000313" key="13">
    <source>
        <dbReference type="Proteomes" id="UP000829069"/>
    </source>
</evidence>
<evidence type="ECO:0000256" key="9">
    <source>
        <dbReference type="ARBA" id="ARBA00047989"/>
    </source>
</evidence>
<evidence type="ECO:0000256" key="8">
    <source>
        <dbReference type="ARBA" id="ARBA00023008"/>
    </source>
</evidence>
<dbReference type="Gene3D" id="3.60.140.10">
    <property type="entry name" value="CNF1/YfiH-like putative cysteine hydrolases"/>
    <property type="match status" value="1"/>
</dbReference>
<evidence type="ECO:0000256" key="11">
    <source>
        <dbReference type="ARBA" id="ARBA00049893"/>
    </source>
</evidence>
<gene>
    <name evidence="12" type="ORF">MNQ99_11965</name>
</gene>
<dbReference type="InterPro" id="IPR003730">
    <property type="entry name" value="Cu_polyphenol_OxRdtase"/>
</dbReference>
<keyword evidence="13" id="KW-1185">Reference proteome</keyword>
<accession>A0ABY3W5J1</accession>
<protein>
    <submittedName>
        <fullName evidence="12">Polyphenol oxidase family protein</fullName>
    </submittedName>
</protein>
<evidence type="ECO:0000256" key="5">
    <source>
        <dbReference type="ARBA" id="ARBA00022723"/>
    </source>
</evidence>
<dbReference type="Pfam" id="PF02578">
    <property type="entry name" value="Cu-oxidase_4"/>
    <property type="match status" value="1"/>
</dbReference>
<keyword evidence="7" id="KW-0862">Zinc</keyword>
<comment type="catalytic activity">
    <reaction evidence="1">
        <text>inosine + phosphate = alpha-D-ribose 1-phosphate + hypoxanthine</text>
        <dbReference type="Rhea" id="RHEA:27646"/>
        <dbReference type="ChEBI" id="CHEBI:17368"/>
        <dbReference type="ChEBI" id="CHEBI:17596"/>
        <dbReference type="ChEBI" id="CHEBI:43474"/>
        <dbReference type="ChEBI" id="CHEBI:57720"/>
        <dbReference type="EC" id="2.4.2.1"/>
    </reaction>
    <physiologicalReaction direction="left-to-right" evidence="1">
        <dbReference type="Rhea" id="RHEA:27647"/>
    </physiologicalReaction>
</comment>
<evidence type="ECO:0000256" key="6">
    <source>
        <dbReference type="ARBA" id="ARBA00022801"/>
    </source>
</evidence>